<dbReference type="InterPro" id="IPR000551">
    <property type="entry name" value="MerR-type_HTH_dom"/>
</dbReference>
<feature type="domain" description="HTH merR-type" evidence="4">
    <location>
        <begin position="1"/>
        <end position="68"/>
    </location>
</feature>
<keyword evidence="3" id="KW-0804">Transcription</keyword>
<keyword evidence="2" id="KW-0238">DNA-binding</keyword>
<reference evidence="5 6" key="1">
    <citation type="submission" date="2017-05" db="EMBL/GenBank/DDBJ databases">
        <authorList>
            <person name="Varghese N."/>
            <person name="Submissions S."/>
        </authorList>
    </citation>
    <scope>NUCLEOTIDE SEQUENCE [LARGE SCALE GENOMIC DNA]</scope>
    <source>
        <strain evidence="5 6">DSM 45474</strain>
    </source>
</reference>
<organism evidence="5 6">
    <name type="scientific">Melghirimyces algeriensis</name>
    <dbReference type="NCBI Taxonomy" id="910412"/>
    <lineage>
        <taxon>Bacteria</taxon>
        <taxon>Bacillati</taxon>
        <taxon>Bacillota</taxon>
        <taxon>Bacilli</taxon>
        <taxon>Bacillales</taxon>
        <taxon>Thermoactinomycetaceae</taxon>
        <taxon>Melghirimyces</taxon>
    </lineage>
</organism>
<evidence type="ECO:0000313" key="6">
    <source>
        <dbReference type="Proteomes" id="UP000315636"/>
    </source>
</evidence>
<dbReference type="OrthoDB" id="9806513at2"/>
<dbReference type="InterPro" id="IPR047057">
    <property type="entry name" value="MerR_fam"/>
</dbReference>
<dbReference type="InterPro" id="IPR009061">
    <property type="entry name" value="DNA-bd_dom_put_sf"/>
</dbReference>
<evidence type="ECO:0000256" key="1">
    <source>
        <dbReference type="ARBA" id="ARBA00023015"/>
    </source>
</evidence>
<accession>A0A521CCX6</accession>
<keyword evidence="1" id="KW-0805">Transcription regulation</keyword>
<dbReference type="PANTHER" id="PTHR30204">
    <property type="entry name" value="REDOX-CYCLING DRUG-SENSING TRANSCRIPTIONAL ACTIVATOR SOXR"/>
    <property type="match status" value="1"/>
</dbReference>
<dbReference type="GO" id="GO:0003677">
    <property type="term" value="F:DNA binding"/>
    <property type="evidence" value="ECO:0007669"/>
    <property type="project" value="UniProtKB-KW"/>
</dbReference>
<keyword evidence="6" id="KW-1185">Reference proteome</keyword>
<dbReference type="PANTHER" id="PTHR30204:SF94">
    <property type="entry name" value="HEAVY METAL-DEPENDENT TRANSCRIPTIONAL REGULATOR HI_0293-RELATED"/>
    <property type="match status" value="1"/>
</dbReference>
<dbReference type="PRINTS" id="PR00040">
    <property type="entry name" value="HTHMERR"/>
</dbReference>
<dbReference type="PROSITE" id="PS00552">
    <property type="entry name" value="HTH_MERR_1"/>
    <property type="match status" value="1"/>
</dbReference>
<name>A0A521CCX6_9BACL</name>
<dbReference type="Gene3D" id="1.10.1660.10">
    <property type="match status" value="1"/>
</dbReference>
<dbReference type="Proteomes" id="UP000315636">
    <property type="component" value="Unassembled WGS sequence"/>
</dbReference>
<dbReference type="GO" id="GO:0003700">
    <property type="term" value="F:DNA-binding transcription factor activity"/>
    <property type="evidence" value="ECO:0007669"/>
    <property type="project" value="InterPro"/>
</dbReference>
<dbReference type="SMART" id="SM00422">
    <property type="entry name" value="HTH_MERR"/>
    <property type="match status" value="1"/>
</dbReference>
<dbReference type="Pfam" id="PF13411">
    <property type="entry name" value="MerR_1"/>
    <property type="match status" value="1"/>
</dbReference>
<protein>
    <submittedName>
        <fullName evidence="5">Transcriptional regulator, MerR family</fullName>
    </submittedName>
</protein>
<dbReference type="PROSITE" id="PS50937">
    <property type="entry name" value="HTH_MERR_2"/>
    <property type="match status" value="1"/>
</dbReference>
<sequence>MRIGELSKKTGVSVRSLRYYDKQNLLHAKRLENGYRSFDESSVERVRLIQLYLGLGLNSKQIEQILRCKDHHQVPEEDDLCEELLDLYRNRLREVDDQLHLLLDVKKRLQESIYSIEERIKEYEDSQ</sequence>
<dbReference type="AlphaFoldDB" id="A0A521CCX6"/>
<dbReference type="RefSeq" id="WP_142505018.1">
    <property type="nucleotide sequence ID" value="NZ_FXTI01000003.1"/>
</dbReference>
<evidence type="ECO:0000313" key="5">
    <source>
        <dbReference type="EMBL" id="SMO57272.1"/>
    </source>
</evidence>
<proteinExistence type="predicted"/>
<dbReference type="SUPFAM" id="SSF46955">
    <property type="entry name" value="Putative DNA-binding domain"/>
    <property type="match status" value="1"/>
</dbReference>
<evidence type="ECO:0000256" key="2">
    <source>
        <dbReference type="ARBA" id="ARBA00023125"/>
    </source>
</evidence>
<dbReference type="EMBL" id="FXTI01000003">
    <property type="protein sequence ID" value="SMO57272.1"/>
    <property type="molecule type" value="Genomic_DNA"/>
</dbReference>
<gene>
    <name evidence="5" type="ORF">SAMN06264849_103283</name>
</gene>
<evidence type="ECO:0000259" key="4">
    <source>
        <dbReference type="PROSITE" id="PS50937"/>
    </source>
</evidence>
<evidence type="ECO:0000256" key="3">
    <source>
        <dbReference type="ARBA" id="ARBA00023163"/>
    </source>
</evidence>